<name>A0A1J1LL54_9CYAN</name>
<dbReference type="AlphaFoldDB" id="A0A1J1LL54"/>
<reference evidence="2" key="1">
    <citation type="submission" date="2015-10" db="EMBL/GenBank/DDBJ databases">
        <authorList>
            <person name="Regsiter A."/>
            <person name="william w."/>
        </authorList>
    </citation>
    <scope>NUCLEOTIDE SEQUENCE [LARGE SCALE GENOMIC DNA]</scope>
</reference>
<dbReference type="EMBL" id="CZDF01000156">
    <property type="protein sequence ID" value="CUR32934.1"/>
    <property type="molecule type" value="Genomic_DNA"/>
</dbReference>
<accession>A0A1J1LL54</accession>
<dbReference type="Proteomes" id="UP000184315">
    <property type="component" value="Unassembled WGS sequence"/>
</dbReference>
<sequence length="88" mass="10035">MARAKYGNVYNYGKSDESFLININPSEQFFKPLDPPNLIETARGVVLFLRDEKYPKIGGILLRIQQILVESKRSCIIESCDTSINKEP</sequence>
<gene>
    <name evidence="1" type="ORF">PL9214500181</name>
</gene>
<protein>
    <submittedName>
        <fullName evidence="1">Uncharacterized protein</fullName>
    </submittedName>
</protein>
<evidence type="ECO:0000313" key="1">
    <source>
        <dbReference type="EMBL" id="CUR32934.1"/>
    </source>
</evidence>
<proteinExistence type="predicted"/>
<dbReference type="STRING" id="671072.PL9214500181"/>
<organism evidence="1 2">
    <name type="scientific">Planktothrix tepida PCC 9214</name>
    <dbReference type="NCBI Taxonomy" id="671072"/>
    <lineage>
        <taxon>Bacteria</taxon>
        <taxon>Bacillati</taxon>
        <taxon>Cyanobacteriota</taxon>
        <taxon>Cyanophyceae</taxon>
        <taxon>Oscillatoriophycideae</taxon>
        <taxon>Oscillatoriales</taxon>
        <taxon>Microcoleaceae</taxon>
        <taxon>Planktothrix</taxon>
    </lineage>
</organism>
<evidence type="ECO:0000313" key="2">
    <source>
        <dbReference type="Proteomes" id="UP000184315"/>
    </source>
</evidence>
<keyword evidence="2" id="KW-1185">Reference proteome</keyword>